<protein>
    <recommendedName>
        <fullName evidence="1">Non-structural maintenance of chromosomes element 1 homolog</fullName>
        <ecNumber evidence="1">2.3.2.27</ecNumber>
    </recommendedName>
</protein>
<dbReference type="Pfam" id="PF07574">
    <property type="entry name" value="SMC_Nse1"/>
    <property type="match status" value="1"/>
</dbReference>
<keyword evidence="1" id="KW-0233">DNA recombination</keyword>
<comment type="subunit">
    <text evidence="1">Component of the Smc5-Smc6 complex.</text>
</comment>
<dbReference type="Proteomes" id="UP001497392">
    <property type="component" value="Unassembled WGS sequence"/>
</dbReference>
<dbReference type="PANTHER" id="PTHR20973">
    <property type="entry name" value="NON-SMC ELEMENT 1-RELATED"/>
    <property type="match status" value="1"/>
</dbReference>
<keyword evidence="1" id="KW-0227">DNA damage</keyword>
<gene>
    <name evidence="2" type="primary">g4221</name>
    <name evidence="2" type="ORF">VP750_LOCUS3604</name>
</gene>
<keyword evidence="1" id="KW-0479">Metal-binding</keyword>
<evidence type="ECO:0000256" key="1">
    <source>
        <dbReference type="RuleBase" id="RU368018"/>
    </source>
</evidence>
<keyword evidence="1" id="KW-0808">Transferase</keyword>
<dbReference type="PANTHER" id="PTHR20973:SF0">
    <property type="entry name" value="NON-STRUCTURAL MAINTENANCE OF CHROMOSOMES ELEMENT 1 HOMOLOG"/>
    <property type="match status" value="1"/>
</dbReference>
<sequence>MERAWMTEKDAKKLLQDITGSTDDATFMHMVAKVDKHLATIGFKLARLLLPLDNEFYVAVVNKSSDEVAKTLGSSFSAPQIAFLKTVLEGIALDPDAENGVASIGSMDANNLAFTQTQATQATQAPATKLSMTEKERLLPKLVEEGWLANVPDRQGTYSIGVRAFLELTDFLLGLDLPPETRRAWERFL</sequence>
<keyword evidence="1" id="KW-0862">Zinc</keyword>
<keyword evidence="3" id="KW-1185">Reference proteome</keyword>
<comment type="caution">
    <text evidence="2">The sequence shown here is derived from an EMBL/GenBank/DDBJ whole genome shotgun (WGS) entry which is preliminary data.</text>
</comment>
<dbReference type="EC" id="2.3.2.27" evidence="1"/>
<keyword evidence="1" id="KW-0234">DNA repair</keyword>
<comment type="catalytic activity">
    <reaction evidence="1">
        <text>S-ubiquitinyl-[E2 ubiquitin-conjugating enzyme]-L-cysteine + [acceptor protein]-L-lysine = [E2 ubiquitin-conjugating enzyme]-L-cysteine + N(6)-ubiquitinyl-[acceptor protein]-L-lysine.</text>
        <dbReference type="EC" id="2.3.2.27"/>
    </reaction>
</comment>
<evidence type="ECO:0000313" key="3">
    <source>
        <dbReference type="Proteomes" id="UP001497392"/>
    </source>
</evidence>
<name>A0ABP1FPR4_9CHLO</name>
<reference evidence="2 3" key="1">
    <citation type="submission" date="2024-06" db="EMBL/GenBank/DDBJ databases">
        <authorList>
            <person name="Kraege A."/>
            <person name="Thomma B."/>
        </authorList>
    </citation>
    <scope>NUCLEOTIDE SEQUENCE [LARGE SCALE GENOMIC DNA]</scope>
</reference>
<dbReference type="Gene3D" id="1.10.10.10">
    <property type="entry name" value="Winged helix-like DNA-binding domain superfamily/Winged helix DNA-binding domain"/>
    <property type="match status" value="1"/>
</dbReference>
<accession>A0ABP1FPR4</accession>
<dbReference type="InterPro" id="IPR036388">
    <property type="entry name" value="WH-like_DNA-bd_sf"/>
</dbReference>
<organism evidence="2 3">
    <name type="scientific">Coccomyxa viridis</name>
    <dbReference type="NCBI Taxonomy" id="1274662"/>
    <lineage>
        <taxon>Eukaryota</taxon>
        <taxon>Viridiplantae</taxon>
        <taxon>Chlorophyta</taxon>
        <taxon>core chlorophytes</taxon>
        <taxon>Trebouxiophyceae</taxon>
        <taxon>Trebouxiophyceae incertae sedis</taxon>
        <taxon>Coccomyxaceae</taxon>
        <taxon>Coccomyxa</taxon>
    </lineage>
</organism>
<dbReference type="InterPro" id="IPR011513">
    <property type="entry name" value="Nse1"/>
</dbReference>
<keyword evidence="1" id="KW-0833">Ubl conjugation pathway</keyword>
<proteinExistence type="inferred from homology"/>
<comment type="similarity">
    <text evidence="1">Belongs to the NSE1 family.</text>
</comment>
<keyword evidence="1" id="KW-0539">Nucleus</keyword>
<dbReference type="EMBL" id="CAXHTA020000006">
    <property type="protein sequence ID" value="CAL5221945.1"/>
    <property type="molecule type" value="Genomic_DNA"/>
</dbReference>
<comment type="subcellular location">
    <subcellularLocation>
        <location evidence="1">Nucleus</location>
    </subcellularLocation>
</comment>
<evidence type="ECO:0000313" key="2">
    <source>
        <dbReference type="EMBL" id="CAL5221945.1"/>
    </source>
</evidence>
<keyword evidence="1" id="KW-0863">Zinc-finger</keyword>